<keyword evidence="9" id="KW-1185">Reference proteome</keyword>
<dbReference type="InterPro" id="IPR015879">
    <property type="entry name" value="Ring_hydroxy_dOase_asu_C_dom"/>
</dbReference>
<sequence>MTYVKKTENQSARFSGSSYQDLLDREARPVPASLRATADVSLGSEPLPIEGYLSPEWHELEKRRLWPRVWQSLCRESEISKAGDYYVQDIAATSVLVLRTERGEIRAYPNACLHRGRELKSGPEQGYGHANDLTCPFHGFRWNLDGSFDGMPCSWDFGHIDPQQFSLPSLRVDTWGGWVFVNIDGTAPPLPDYLGVMVDHFKRWSPEKTYKALHIKKVLRCNWKLAHEAFIESFHTAATHPQLLPYTGDANSQYDCFSDYISRTITPMGVVSPHSSATTQEQSVHQWLTVYGVAEEGELPDVPEGMSAREYLGDMNIARFSQMYGQDLSELATHSEVLDAILYSVFPNFAPWAGFRPNVTYRFLPWDDRHDMCTMEIMLMMRYPESQERPLDAPVMFVPADQTLRDTPGIEPGLARVFDQDFHNLPLVQKGLRSLRSGAIQLANYQEVRIRHFHHILSQYLNSDEDTV</sequence>
<dbReference type="PROSITE" id="PS51296">
    <property type="entry name" value="RIESKE"/>
    <property type="match status" value="1"/>
</dbReference>
<keyword evidence="5" id="KW-0408">Iron</keyword>
<proteinExistence type="predicted"/>
<reference evidence="8" key="1">
    <citation type="submission" date="2019-02" db="EMBL/GenBank/DDBJ databases">
        <authorList>
            <person name="Li S.-H."/>
        </authorList>
    </citation>
    <scope>NUCLEOTIDE SEQUENCE</scope>
    <source>
        <strain evidence="8">IMCC11814</strain>
    </source>
</reference>
<dbReference type="PRINTS" id="PR00090">
    <property type="entry name" value="RNGDIOXGNASE"/>
</dbReference>
<evidence type="ECO:0000256" key="5">
    <source>
        <dbReference type="ARBA" id="ARBA00023004"/>
    </source>
</evidence>
<organism evidence="8 9">
    <name type="scientific">Candidatus Marimicrobium litorale</name>
    <dbReference type="NCBI Taxonomy" id="2518991"/>
    <lineage>
        <taxon>Bacteria</taxon>
        <taxon>Pseudomonadati</taxon>
        <taxon>Pseudomonadota</taxon>
        <taxon>Gammaproteobacteria</taxon>
        <taxon>Cellvibrionales</taxon>
        <taxon>Halieaceae</taxon>
        <taxon>Marimicrobium</taxon>
    </lineage>
</organism>
<evidence type="ECO:0000256" key="6">
    <source>
        <dbReference type="ARBA" id="ARBA00023014"/>
    </source>
</evidence>
<dbReference type="PANTHER" id="PTHR43756">
    <property type="entry name" value="CHOLINE MONOOXYGENASE, CHLOROPLASTIC"/>
    <property type="match status" value="1"/>
</dbReference>
<keyword evidence="8" id="KW-0223">Dioxygenase</keyword>
<keyword evidence="3" id="KW-0479">Metal-binding</keyword>
<dbReference type="InterPro" id="IPR017941">
    <property type="entry name" value="Rieske_2Fe-2S"/>
</dbReference>
<protein>
    <submittedName>
        <fullName evidence="8">Aromatic ring-hydroxylating dioxygenase subunit alpha</fullName>
    </submittedName>
</protein>
<gene>
    <name evidence="8" type="ORF">EYC82_05270</name>
</gene>
<dbReference type="Pfam" id="PF00848">
    <property type="entry name" value="Ring_hydroxyl_A"/>
    <property type="match status" value="1"/>
</dbReference>
<evidence type="ECO:0000256" key="2">
    <source>
        <dbReference type="ARBA" id="ARBA00022714"/>
    </source>
</evidence>
<dbReference type="PANTHER" id="PTHR43756:SF5">
    <property type="entry name" value="CHOLINE MONOOXYGENASE, CHLOROPLASTIC"/>
    <property type="match status" value="1"/>
</dbReference>
<dbReference type="Pfam" id="PF00355">
    <property type="entry name" value="Rieske"/>
    <property type="match status" value="1"/>
</dbReference>
<dbReference type="Gene3D" id="3.90.380.10">
    <property type="entry name" value="Naphthalene 1,2-dioxygenase Alpha Subunit, Chain A, domain 1"/>
    <property type="match status" value="1"/>
</dbReference>
<dbReference type="InterPro" id="IPR001663">
    <property type="entry name" value="Rng_hydr_dOase-A"/>
</dbReference>
<dbReference type="SUPFAM" id="SSF50022">
    <property type="entry name" value="ISP domain"/>
    <property type="match status" value="1"/>
</dbReference>
<feature type="domain" description="Rieske" evidence="7">
    <location>
        <begin position="70"/>
        <end position="181"/>
    </location>
</feature>
<evidence type="ECO:0000259" key="7">
    <source>
        <dbReference type="PROSITE" id="PS51296"/>
    </source>
</evidence>
<keyword evidence="6" id="KW-0411">Iron-sulfur</keyword>
<dbReference type="Proteomes" id="UP001143304">
    <property type="component" value="Unassembled WGS sequence"/>
</dbReference>
<dbReference type="CDD" id="cd08882">
    <property type="entry name" value="RHO_alpha_C_MupW-like"/>
    <property type="match status" value="1"/>
</dbReference>
<keyword evidence="4" id="KW-0560">Oxidoreductase</keyword>
<name>A0ABT3T3V6_9GAMM</name>
<dbReference type="Gene3D" id="2.102.10.10">
    <property type="entry name" value="Rieske [2Fe-2S] iron-sulphur domain"/>
    <property type="match status" value="1"/>
</dbReference>
<dbReference type="InterPro" id="IPR036922">
    <property type="entry name" value="Rieske_2Fe-2S_sf"/>
</dbReference>
<dbReference type="EMBL" id="SHNO01000001">
    <property type="protein sequence ID" value="MCX2976759.1"/>
    <property type="molecule type" value="Genomic_DNA"/>
</dbReference>
<evidence type="ECO:0000256" key="4">
    <source>
        <dbReference type="ARBA" id="ARBA00023002"/>
    </source>
</evidence>
<comment type="caution">
    <text evidence="8">The sequence shown here is derived from an EMBL/GenBank/DDBJ whole genome shotgun (WGS) entry which is preliminary data.</text>
</comment>
<comment type="cofactor">
    <cofactor evidence="1">
        <name>Fe cation</name>
        <dbReference type="ChEBI" id="CHEBI:24875"/>
    </cofactor>
</comment>
<accession>A0ABT3T3V6</accession>
<dbReference type="SUPFAM" id="SSF55961">
    <property type="entry name" value="Bet v1-like"/>
    <property type="match status" value="1"/>
</dbReference>
<evidence type="ECO:0000256" key="3">
    <source>
        <dbReference type="ARBA" id="ARBA00022723"/>
    </source>
</evidence>
<keyword evidence="2" id="KW-0001">2Fe-2S</keyword>
<evidence type="ECO:0000256" key="1">
    <source>
        <dbReference type="ARBA" id="ARBA00001962"/>
    </source>
</evidence>
<evidence type="ECO:0000313" key="8">
    <source>
        <dbReference type="EMBL" id="MCX2976759.1"/>
    </source>
</evidence>
<dbReference type="CDD" id="cd03469">
    <property type="entry name" value="Rieske_RO_Alpha_N"/>
    <property type="match status" value="1"/>
</dbReference>
<dbReference type="GO" id="GO:0051213">
    <property type="term" value="F:dioxygenase activity"/>
    <property type="evidence" value="ECO:0007669"/>
    <property type="project" value="UniProtKB-KW"/>
</dbReference>
<dbReference type="RefSeq" id="WP_423243896.1">
    <property type="nucleotide sequence ID" value="NZ_SHNO01000001.1"/>
</dbReference>
<evidence type="ECO:0000313" key="9">
    <source>
        <dbReference type="Proteomes" id="UP001143304"/>
    </source>
</evidence>